<dbReference type="AlphaFoldDB" id="A0A9W7SWN4"/>
<proteinExistence type="predicted"/>
<feature type="region of interest" description="Disordered" evidence="1">
    <location>
        <begin position="376"/>
        <end position="592"/>
    </location>
</feature>
<feature type="region of interest" description="Disordered" evidence="1">
    <location>
        <begin position="240"/>
        <end position="268"/>
    </location>
</feature>
<evidence type="ECO:0000256" key="1">
    <source>
        <dbReference type="SAM" id="MobiDB-lite"/>
    </source>
</evidence>
<gene>
    <name evidence="3" type="ORF">Tdes44962_MAKER08274</name>
</gene>
<feature type="compositionally biased region" description="Pro residues" evidence="1">
    <location>
        <begin position="476"/>
        <end position="485"/>
    </location>
</feature>
<feature type="compositionally biased region" description="Acidic residues" evidence="1">
    <location>
        <begin position="410"/>
        <end position="420"/>
    </location>
</feature>
<organism evidence="3 4">
    <name type="scientific">Teratosphaeria destructans</name>
    <dbReference type="NCBI Taxonomy" id="418781"/>
    <lineage>
        <taxon>Eukaryota</taxon>
        <taxon>Fungi</taxon>
        <taxon>Dikarya</taxon>
        <taxon>Ascomycota</taxon>
        <taxon>Pezizomycotina</taxon>
        <taxon>Dothideomycetes</taxon>
        <taxon>Dothideomycetidae</taxon>
        <taxon>Mycosphaerellales</taxon>
        <taxon>Teratosphaeriaceae</taxon>
        <taxon>Teratosphaeria</taxon>
    </lineage>
</organism>
<keyword evidence="4" id="KW-1185">Reference proteome</keyword>
<feature type="compositionally biased region" description="Polar residues" evidence="1">
    <location>
        <begin position="97"/>
        <end position="107"/>
    </location>
</feature>
<dbReference type="Gene3D" id="3.30.160.60">
    <property type="entry name" value="Classic Zinc Finger"/>
    <property type="match status" value="1"/>
</dbReference>
<feature type="domain" description="C2H2-type" evidence="2">
    <location>
        <begin position="13"/>
        <end position="43"/>
    </location>
</feature>
<protein>
    <submittedName>
        <fullName evidence="3">E3 ubiquitin-protein ligase TTC3</fullName>
    </submittedName>
</protein>
<sequence>MRSYHINNPAYKYQCTYETCVDANGNRRTFRDQHSVNQHVRAHHLGDEGRIHKCNLCPPDHRGFARPWQLYRHERTIHGIDRAPGKGGTKRRRDQQDAQNQPLPQATNRREDIEAYMETMRAQPAQNDGPLRKGKAGAIANHVNDGFVPQATPGMDAQLTLPPFRPFEPLPQHYVNPFSQTSNMLQQGGGLAAGGQQQGGQNYGYGTNAQGFDIAQQQHQQQVGQNYGYGTNAQGFDIAQQQRQQQVGQSEDDSTDAQGFDIAPRRQRRRRAIQPVMHICRRDPARCTFRSGDAQEYMAHLHQAHGEPVGGSCRCRICRAARGQNIPQPAVQTYNDNYSVDPALLQQQPQAGPTAPNEGFDWSNFNFERPLQGFEQQQNHHDQLTAPPAPAAPQAPFQQQPQAGSAAPNEDFDWYDDDFEWPPQGVEQQQNHQDQMAAPPAPAAPIEDFDWSDIDFEWPPPGVEQQQNHQDQLAAPPAPAAPSAPPADDEYRIGDVATAAPVLQQQQHSPPAPAPPQSDFEIWMQSRNSGAERDRSGLATDSGEQTTVHDEFESFNFDDNDALASEAFRPDVEDDPTLALDPGERMDLDDLD</sequence>
<feature type="region of interest" description="Disordered" evidence="1">
    <location>
        <begin position="76"/>
        <end position="109"/>
    </location>
</feature>
<dbReference type="Proteomes" id="UP001138500">
    <property type="component" value="Unassembled WGS sequence"/>
</dbReference>
<evidence type="ECO:0000313" key="3">
    <source>
        <dbReference type="EMBL" id="KAH9838125.1"/>
    </source>
</evidence>
<feature type="compositionally biased region" description="Low complexity" evidence="1">
    <location>
        <begin position="394"/>
        <end position="408"/>
    </location>
</feature>
<evidence type="ECO:0000313" key="4">
    <source>
        <dbReference type="Proteomes" id="UP001138500"/>
    </source>
</evidence>
<feature type="domain" description="C2H2-type" evidence="2">
    <location>
        <begin position="52"/>
        <end position="78"/>
    </location>
</feature>
<feature type="compositionally biased region" description="Acidic residues" evidence="1">
    <location>
        <begin position="447"/>
        <end position="456"/>
    </location>
</feature>
<accession>A0A9W7SWN4</accession>
<reference evidence="3 4" key="2">
    <citation type="journal article" date="2021" name="Curr. Genet.">
        <title>Genetic response to nitrogen starvation in the aggressive Eucalyptus foliar pathogen Teratosphaeria destructans.</title>
        <authorList>
            <person name="Havenga M."/>
            <person name="Wingfield B.D."/>
            <person name="Wingfield M.J."/>
            <person name="Dreyer L.L."/>
            <person name="Roets F."/>
            <person name="Aylward J."/>
        </authorList>
    </citation>
    <scope>NUCLEOTIDE SEQUENCE [LARGE SCALE GENOMIC DNA]</scope>
    <source>
        <strain evidence="3">CMW44962</strain>
    </source>
</reference>
<name>A0A9W7SWN4_9PEZI</name>
<comment type="caution">
    <text evidence="3">The sequence shown here is derived from an EMBL/GenBank/DDBJ whole genome shotgun (WGS) entry which is preliminary data.</text>
</comment>
<dbReference type="EMBL" id="RIBY02000746">
    <property type="protein sequence ID" value="KAH9838125.1"/>
    <property type="molecule type" value="Genomic_DNA"/>
</dbReference>
<dbReference type="SMART" id="SM00355">
    <property type="entry name" value="ZnF_C2H2"/>
    <property type="match status" value="2"/>
</dbReference>
<reference evidence="3 4" key="1">
    <citation type="journal article" date="2018" name="IMA Fungus">
        <title>IMA Genome-F 10: Nine draft genome sequences of Claviceps purpurea s.lat., including C. arundinis, C. humidiphila, and C. cf. spartinae, pseudomolecules for the pitch canker pathogen Fusarium circinatum, draft genome of Davidsoniella eucalypti, Grosmannia galeiformis, Quambalaria eucalypti, and Teratosphaeria destructans.</title>
        <authorList>
            <person name="Wingfield B.D."/>
            <person name="Liu M."/>
            <person name="Nguyen H.D."/>
            <person name="Lane F.A."/>
            <person name="Morgan S.W."/>
            <person name="De Vos L."/>
            <person name="Wilken P.M."/>
            <person name="Duong T.A."/>
            <person name="Aylward J."/>
            <person name="Coetzee M.P."/>
            <person name="Dadej K."/>
            <person name="De Beer Z.W."/>
            <person name="Findlay W."/>
            <person name="Havenga M."/>
            <person name="Kolarik M."/>
            <person name="Menzies J.G."/>
            <person name="Naidoo K."/>
            <person name="Pochopski O."/>
            <person name="Shoukouhi P."/>
            <person name="Santana Q.C."/>
            <person name="Seifert K.A."/>
            <person name="Soal N."/>
            <person name="Steenkamp E.T."/>
            <person name="Tatham C.T."/>
            <person name="van der Nest M.A."/>
            <person name="Wingfield M.J."/>
        </authorList>
    </citation>
    <scope>NUCLEOTIDE SEQUENCE [LARGE SCALE GENOMIC DNA]</scope>
    <source>
        <strain evidence="3">CMW44962</strain>
    </source>
</reference>
<feature type="compositionally biased region" description="Basic and acidic residues" evidence="1">
    <location>
        <begin position="582"/>
        <end position="592"/>
    </location>
</feature>
<dbReference type="InterPro" id="IPR013087">
    <property type="entry name" value="Znf_C2H2_type"/>
</dbReference>
<evidence type="ECO:0000259" key="2">
    <source>
        <dbReference type="SMART" id="SM00355"/>
    </source>
</evidence>
<feature type="compositionally biased region" description="Low complexity" evidence="1">
    <location>
        <begin position="240"/>
        <end position="249"/>
    </location>
</feature>
<dbReference type="OrthoDB" id="10669254at2759"/>